<dbReference type="PANTHER" id="PTHR32141">
    <property type="match status" value="1"/>
</dbReference>
<dbReference type="InterPro" id="IPR055302">
    <property type="entry name" value="F-box_dom-containing"/>
</dbReference>
<dbReference type="Proteomes" id="UP001054889">
    <property type="component" value="Unassembled WGS sequence"/>
</dbReference>
<dbReference type="InterPro" id="IPR032675">
    <property type="entry name" value="LRR_dom_sf"/>
</dbReference>
<comment type="caution">
    <text evidence="1">The sequence shown here is derived from an EMBL/GenBank/DDBJ whole genome shotgun (WGS) entry which is preliminary data.</text>
</comment>
<accession>A0AAV5DT53</accession>
<dbReference type="AlphaFoldDB" id="A0AAV5DT53"/>
<evidence type="ECO:0000313" key="1">
    <source>
        <dbReference type="EMBL" id="GJN14158.1"/>
    </source>
</evidence>
<dbReference type="SUPFAM" id="SSF52047">
    <property type="entry name" value="RNI-like"/>
    <property type="match status" value="1"/>
</dbReference>
<dbReference type="Gene3D" id="3.80.10.10">
    <property type="entry name" value="Ribonuclease Inhibitor"/>
    <property type="match status" value="1"/>
</dbReference>
<proteinExistence type="predicted"/>
<evidence type="ECO:0000313" key="2">
    <source>
        <dbReference type="Proteomes" id="UP001054889"/>
    </source>
</evidence>
<reference evidence="1" key="1">
    <citation type="journal article" date="2018" name="DNA Res.">
        <title>Multiple hybrid de novo genome assembly of finger millet, an orphan allotetraploid crop.</title>
        <authorList>
            <person name="Hatakeyama M."/>
            <person name="Aluri S."/>
            <person name="Balachadran M.T."/>
            <person name="Sivarajan S.R."/>
            <person name="Patrignani A."/>
            <person name="Gruter S."/>
            <person name="Poveda L."/>
            <person name="Shimizu-Inatsugi R."/>
            <person name="Baeten J."/>
            <person name="Francoijs K.J."/>
            <person name="Nataraja K.N."/>
            <person name="Reddy Y.A.N."/>
            <person name="Phadnis S."/>
            <person name="Ravikumar R.L."/>
            <person name="Schlapbach R."/>
            <person name="Sreeman S.M."/>
            <person name="Shimizu K.K."/>
        </authorList>
    </citation>
    <scope>NUCLEOTIDE SEQUENCE</scope>
</reference>
<evidence type="ECO:0008006" key="3">
    <source>
        <dbReference type="Google" id="ProtNLM"/>
    </source>
</evidence>
<organism evidence="1 2">
    <name type="scientific">Eleusine coracana subsp. coracana</name>
    <dbReference type="NCBI Taxonomy" id="191504"/>
    <lineage>
        <taxon>Eukaryota</taxon>
        <taxon>Viridiplantae</taxon>
        <taxon>Streptophyta</taxon>
        <taxon>Embryophyta</taxon>
        <taxon>Tracheophyta</taxon>
        <taxon>Spermatophyta</taxon>
        <taxon>Magnoliopsida</taxon>
        <taxon>Liliopsida</taxon>
        <taxon>Poales</taxon>
        <taxon>Poaceae</taxon>
        <taxon>PACMAD clade</taxon>
        <taxon>Chloridoideae</taxon>
        <taxon>Cynodonteae</taxon>
        <taxon>Eleusininae</taxon>
        <taxon>Eleusine</taxon>
    </lineage>
</organism>
<sequence>MSRLRTTTLVLAMCSFQDNNWAIEIEAPRLRSFTYKGCARSFLLTTPDLHFLTDSDFGRTRERDEGATRILFWQFLKNFSNAKVLRIKVNSLKQIAAIGKVCLFPGVERLELEGVYDPASNKDAVAIGNLLRCCPALRDLRLKLSTTECHSDKSSEYARPFLERKDRLDYDKSLDHFTHRRSSKPMVSTNDQCDQVFDIPGLRGRSFTCLQRSLRRVGLQFRLDGANCFGVRLIKFFADNAMLLQELSVDSGNRRLVRYCKVDICGEEVSSEDDLIKLTHLLQLFANAQHLHLESARLGSGLNNDELMRSFPSLRHLELRGRLPDDDTSVVAAVSRILEHTPNLEALSMAFHPEEYNRWSNDRRYYCAKEGELLDAHHLSYNPHSTLVVPSASIPSLRSRVREINLVHYQGGRAQRTLAKFLLSNALVMEELWCNLAEGPLRTQAQLMREIKD</sequence>
<name>A0AAV5DT53_ELECO</name>
<keyword evidence="2" id="KW-1185">Reference proteome</keyword>
<reference evidence="1" key="2">
    <citation type="submission" date="2021-12" db="EMBL/GenBank/DDBJ databases">
        <title>Resequencing data analysis of finger millet.</title>
        <authorList>
            <person name="Hatakeyama M."/>
            <person name="Aluri S."/>
            <person name="Balachadran M.T."/>
            <person name="Sivarajan S.R."/>
            <person name="Poveda L."/>
            <person name="Shimizu-Inatsugi R."/>
            <person name="Schlapbach R."/>
            <person name="Sreeman S.M."/>
            <person name="Shimizu K.K."/>
        </authorList>
    </citation>
    <scope>NUCLEOTIDE SEQUENCE</scope>
</reference>
<protein>
    <recommendedName>
        <fullName evidence="3">FBD domain-containing protein</fullName>
    </recommendedName>
</protein>
<gene>
    <name evidence="1" type="primary">gb00946</name>
    <name evidence="1" type="ORF">PR202_gb00946</name>
</gene>
<dbReference type="EMBL" id="BQKI01000071">
    <property type="protein sequence ID" value="GJN14158.1"/>
    <property type="molecule type" value="Genomic_DNA"/>
</dbReference>
<dbReference type="PANTHER" id="PTHR32141:SF26">
    <property type="entry name" value="OS08G0328600 PROTEIN"/>
    <property type="match status" value="1"/>
</dbReference>